<evidence type="ECO:0000256" key="1">
    <source>
        <dbReference type="SAM" id="MobiDB-lite"/>
    </source>
</evidence>
<dbReference type="PROSITE" id="PS50181">
    <property type="entry name" value="FBOX"/>
    <property type="match status" value="3"/>
</dbReference>
<dbReference type="EnsemblPlants" id="ORUFI10G02190.1">
    <property type="protein sequence ID" value="ORUFI10G02190.1"/>
    <property type="gene ID" value="ORUFI10G02190"/>
</dbReference>
<dbReference type="InterPro" id="IPR001810">
    <property type="entry name" value="F-box_dom"/>
</dbReference>
<dbReference type="SMART" id="SM00256">
    <property type="entry name" value="FBOX"/>
    <property type="match status" value="3"/>
</dbReference>
<dbReference type="Pfam" id="PF23635">
    <property type="entry name" value="Beta-prop_AT5G49610-like"/>
    <property type="match status" value="3"/>
</dbReference>
<dbReference type="OMA" id="SEMYGAK"/>
<dbReference type="Pfam" id="PF00646">
    <property type="entry name" value="F-box"/>
    <property type="match status" value="2"/>
</dbReference>
<keyword evidence="4" id="KW-1185">Reference proteome</keyword>
<dbReference type="Pfam" id="PF12937">
    <property type="entry name" value="F-box-like"/>
    <property type="match status" value="1"/>
</dbReference>
<dbReference type="InterPro" id="IPR056594">
    <property type="entry name" value="AT5G49610-like_b-prop"/>
</dbReference>
<dbReference type="SUPFAM" id="SSF81383">
    <property type="entry name" value="F-box domain"/>
    <property type="match status" value="4"/>
</dbReference>
<feature type="compositionally biased region" description="Pro residues" evidence="1">
    <location>
        <begin position="1239"/>
        <end position="1249"/>
    </location>
</feature>
<reference evidence="4" key="1">
    <citation type="submission" date="2013-06" db="EMBL/GenBank/DDBJ databases">
        <authorList>
            <person name="Zhao Q."/>
        </authorList>
    </citation>
    <scope>NUCLEOTIDE SEQUENCE</scope>
    <source>
        <strain evidence="4">cv. W1943</strain>
    </source>
</reference>
<accession>A0A0E0QW78</accession>
<dbReference type="Gramene" id="ORUFI10G02190.1">
    <property type="protein sequence ID" value="ORUFI10G02190.1"/>
    <property type="gene ID" value="ORUFI10G02190"/>
</dbReference>
<reference evidence="3" key="2">
    <citation type="submission" date="2015-06" db="UniProtKB">
        <authorList>
            <consortium name="EnsemblPlants"/>
        </authorList>
    </citation>
    <scope>IDENTIFICATION</scope>
</reference>
<feature type="domain" description="F-box" evidence="2">
    <location>
        <begin position="11"/>
        <end position="59"/>
    </location>
</feature>
<evidence type="ECO:0000259" key="2">
    <source>
        <dbReference type="PROSITE" id="PS50181"/>
    </source>
</evidence>
<feature type="compositionally biased region" description="Low complexity" evidence="1">
    <location>
        <begin position="1228"/>
        <end position="1238"/>
    </location>
</feature>
<dbReference type="InterPro" id="IPR036047">
    <property type="entry name" value="F-box-like_dom_sf"/>
</dbReference>
<proteinExistence type="predicted"/>
<dbReference type="Gene3D" id="1.20.1280.50">
    <property type="match status" value="3"/>
</dbReference>
<dbReference type="eggNOG" id="ENOG502RRRD">
    <property type="taxonomic scope" value="Eukaryota"/>
</dbReference>
<sequence>MSEATAGHSSAAAAESAPDDVIAEILLRLPPHPSFLSRASLVCNRWRRLARDPGFLRRLRAFHRTPPVLGFFHNSPDLPRFVPAEGVPGRVAAEAASLRRDGDDGMWWCVDCRHGRALLRSRDWAELLVWDPMTGERRCITVSSQIQEGALDLNAAVFCAASGGGDQDCHSSPFHVVVVFTTGQCHGRVFACVYSSGIDAWGDPISTPVTSPCELYEEPPVLVGEALYWLLDGSRILEFEFGNQCLCLALIDHPVENHAILKRNIRLVRMEDDDVLGLAFVKDFSLHLWAREVADDGASQWIPRRAIELDMILPLEGYRCRAMPIWICGFAEDGDVVFIRTVAGVFLVWLDTLKFKKVSGSLLMKTVYSYASFYVPNEGVEGSLHAEAAAVESLPDDVVAEILLCLPPHPSFVSGASLVCKRWLHLIRSPSFLRRVCAFHRTPPVLGFFHNYRDLPSFVPAEGVPGRNRMDGVDDGGDARMFIDCRHGRALLRRYDWADLVVWDPMTGERRRIAGPNQKMQGGGAGTSRRSAALFCSCDVSGGGGDQDCHSSPFHVVVVFTGGCRAFACVYSSLTDAWGDLISTPAPLPCELCDTPPALVGEASYWLSYGGLILEFQFGSQSLTLMKRPLEMLADVRLVRLEEDGLGLAFIKDSTLHLWAREVADDGAPKWKWIPRRAIELDKFLPMPRVLTGKWCGEMFVSISGFSEDGNVVFIRTLAGVFLVWLEALKFKKMSDPLYMMTVHPYSSFYVPNGYATDLTMADVTGGHSSPPAAAAETLPDDVLAEILLRLPPHPSFLSSASLVSKRWLRHTRNPSFLRRFREFHRTAPVLGFFLNSSHGALFFPTDAPLCRIADQVASLRRNTGDGLWWLVGCPPNLLVWDPMTEGFVCFPAPIQMVQADADRDAAVFCAASAGDEDRRSGAFNVAVVFVSGDHVFGCVFSSAIGAWGDVISTPVTLPLLMIYDEPAALAGEALYWIVNGSSLLEFNCGSQSLALISRPSDMPATHRWNIRPVSLEDDLLGLAFFNDFCLHLWVREVADDGATNWVPRKSVEMDKLLSLPVATEDSRACLDMWVLWGWKCEKGGKQESAIVGNQVSEAGGKNQVASEMYGAKPGWSSGDHRFPLLLPVKIIGVAEEGDHAKSCHFHYYSCKQSRFPTSNPPRLPVISSASPPLLPPLTVAVAVTVVEEASEVVKRTKDLLATFSHLEAILPPFNKRLTCFKLPPTHPTSLPSPSTPSRQPPTPSPSHLPWPSTSSGGTVLEIMVRLPALPQALARASAVCPEWRRVVLDAAFLRRHRELHGGVPVAAGFFHNTVDVGGAPGGARFVCAGAGPLALSVPPSVRRQGVPCCHTHVNPGDAWTVLDCRGGRVLLGCCRFSCYFLVYNPITGKRYLVKAASHKRLHLHHSIRCNATLICDDDADDADADGPFRVAAVYTTISDGGRLFGAAFSSRTGRWTTAPQVFVDLPRGIDLRGEPSAVVGSTAYHSAYSYLVLAFDVEHWTMATFQRPPRCGNARLMKTRGDGVLGLVGALELTLRLWAREAGGWVLRSTVELSDMGLLRDLPSAPVPSSDARFPLLPPVKIIGVAEEGDTVFLWTMLGIFMFCPGSMELKKVCEETRDIEMVHPYASFYVPTCNSHRYIYIYVYILSLLSAIQI</sequence>
<evidence type="ECO:0000313" key="3">
    <source>
        <dbReference type="EnsemblPlants" id="ORUFI10G02190.1"/>
    </source>
</evidence>
<dbReference type="STRING" id="4529.A0A0E0QW78"/>
<feature type="region of interest" description="Disordered" evidence="1">
    <location>
        <begin position="1225"/>
        <end position="1253"/>
    </location>
</feature>
<dbReference type="Proteomes" id="UP000008022">
    <property type="component" value="Unassembled WGS sequence"/>
</dbReference>
<evidence type="ECO:0000313" key="4">
    <source>
        <dbReference type="Proteomes" id="UP000008022"/>
    </source>
</evidence>
<feature type="domain" description="F-box" evidence="2">
    <location>
        <begin position="388"/>
        <end position="436"/>
    </location>
</feature>
<organism evidence="3 4">
    <name type="scientific">Oryza rufipogon</name>
    <name type="common">Brownbeard rice</name>
    <name type="synonym">Asian wild rice</name>
    <dbReference type="NCBI Taxonomy" id="4529"/>
    <lineage>
        <taxon>Eukaryota</taxon>
        <taxon>Viridiplantae</taxon>
        <taxon>Streptophyta</taxon>
        <taxon>Embryophyta</taxon>
        <taxon>Tracheophyta</taxon>
        <taxon>Spermatophyta</taxon>
        <taxon>Magnoliopsida</taxon>
        <taxon>Liliopsida</taxon>
        <taxon>Poales</taxon>
        <taxon>Poaceae</taxon>
        <taxon>BOP clade</taxon>
        <taxon>Oryzoideae</taxon>
        <taxon>Oryzeae</taxon>
        <taxon>Oryzinae</taxon>
        <taxon>Oryza</taxon>
    </lineage>
</organism>
<dbReference type="PANTHER" id="PTHR32133">
    <property type="entry name" value="OS07G0120400 PROTEIN"/>
    <property type="match status" value="1"/>
</dbReference>
<name>A0A0E0QW78_ORYRU</name>
<protein>
    <recommendedName>
        <fullName evidence="2">F-box domain-containing protein</fullName>
    </recommendedName>
</protein>
<dbReference type="PANTHER" id="PTHR32133:SF302">
    <property type="entry name" value="F-BOX DOMAIN CONTAINING PROTEIN, EXPRESSED"/>
    <property type="match status" value="1"/>
</dbReference>
<feature type="domain" description="F-box" evidence="2">
    <location>
        <begin position="773"/>
        <end position="821"/>
    </location>
</feature>